<sequence>MRLFKCEELVTNYVFMGDYMRRTRIPQHQDVSATARATLIMCNHESQHITAVFGFHYECYRKGRAFAV</sequence>
<dbReference type="VEuPathDB" id="VectorBase:HLOH_055988"/>
<keyword evidence="2" id="KW-1185">Reference proteome</keyword>
<protein>
    <submittedName>
        <fullName evidence="1">Uncharacterized protein</fullName>
    </submittedName>
</protein>
<proteinExistence type="predicted"/>
<dbReference type="InterPro" id="IPR029052">
    <property type="entry name" value="Metallo-depent_PP-like"/>
</dbReference>
<name>A0A9J6GLP4_HAELO</name>
<dbReference type="SUPFAM" id="SSF56300">
    <property type="entry name" value="Metallo-dependent phosphatases"/>
    <property type="match status" value="1"/>
</dbReference>
<organism evidence="1 2">
    <name type="scientific">Haemaphysalis longicornis</name>
    <name type="common">Bush tick</name>
    <dbReference type="NCBI Taxonomy" id="44386"/>
    <lineage>
        <taxon>Eukaryota</taxon>
        <taxon>Metazoa</taxon>
        <taxon>Ecdysozoa</taxon>
        <taxon>Arthropoda</taxon>
        <taxon>Chelicerata</taxon>
        <taxon>Arachnida</taxon>
        <taxon>Acari</taxon>
        <taxon>Parasitiformes</taxon>
        <taxon>Ixodida</taxon>
        <taxon>Ixodoidea</taxon>
        <taxon>Ixodidae</taxon>
        <taxon>Haemaphysalinae</taxon>
        <taxon>Haemaphysalis</taxon>
    </lineage>
</organism>
<dbReference type="AlphaFoldDB" id="A0A9J6GLP4"/>
<evidence type="ECO:0000313" key="2">
    <source>
        <dbReference type="Proteomes" id="UP000821853"/>
    </source>
</evidence>
<dbReference type="EMBL" id="JABSTR010000007">
    <property type="protein sequence ID" value="KAH9376251.1"/>
    <property type="molecule type" value="Genomic_DNA"/>
</dbReference>
<accession>A0A9J6GLP4</accession>
<comment type="caution">
    <text evidence="1">The sequence shown here is derived from an EMBL/GenBank/DDBJ whole genome shotgun (WGS) entry which is preliminary data.</text>
</comment>
<dbReference type="Gene3D" id="3.60.21.10">
    <property type="match status" value="1"/>
</dbReference>
<evidence type="ECO:0000313" key="1">
    <source>
        <dbReference type="EMBL" id="KAH9376251.1"/>
    </source>
</evidence>
<dbReference type="Proteomes" id="UP000821853">
    <property type="component" value="Chromosome 5"/>
</dbReference>
<reference evidence="1 2" key="1">
    <citation type="journal article" date="2020" name="Cell">
        <title>Large-Scale Comparative Analyses of Tick Genomes Elucidate Their Genetic Diversity and Vector Capacities.</title>
        <authorList>
            <consortium name="Tick Genome and Microbiome Consortium (TIGMIC)"/>
            <person name="Jia N."/>
            <person name="Wang J."/>
            <person name="Shi W."/>
            <person name="Du L."/>
            <person name="Sun Y."/>
            <person name="Zhan W."/>
            <person name="Jiang J.F."/>
            <person name="Wang Q."/>
            <person name="Zhang B."/>
            <person name="Ji P."/>
            <person name="Bell-Sakyi L."/>
            <person name="Cui X.M."/>
            <person name="Yuan T.T."/>
            <person name="Jiang B.G."/>
            <person name="Yang W.F."/>
            <person name="Lam T.T."/>
            <person name="Chang Q.C."/>
            <person name="Ding S.J."/>
            <person name="Wang X.J."/>
            <person name="Zhu J.G."/>
            <person name="Ruan X.D."/>
            <person name="Zhao L."/>
            <person name="Wei J.T."/>
            <person name="Ye R.Z."/>
            <person name="Que T.C."/>
            <person name="Du C.H."/>
            <person name="Zhou Y.H."/>
            <person name="Cheng J.X."/>
            <person name="Dai P.F."/>
            <person name="Guo W.B."/>
            <person name="Han X.H."/>
            <person name="Huang E.J."/>
            <person name="Li L.F."/>
            <person name="Wei W."/>
            <person name="Gao Y.C."/>
            <person name="Liu J.Z."/>
            <person name="Shao H.Z."/>
            <person name="Wang X."/>
            <person name="Wang C.C."/>
            <person name="Yang T.C."/>
            <person name="Huo Q.B."/>
            <person name="Li W."/>
            <person name="Chen H.Y."/>
            <person name="Chen S.E."/>
            <person name="Zhou L.G."/>
            <person name="Ni X.B."/>
            <person name="Tian J.H."/>
            <person name="Sheng Y."/>
            <person name="Liu T."/>
            <person name="Pan Y.S."/>
            <person name="Xia L.Y."/>
            <person name="Li J."/>
            <person name="Zhao F."/>
            <person name="Cao W.C."/>
        </authorList>
    </citation>
    <scope>NUCLEOTIDE SEQUENCE [LARGE SCALE GENOMIC DNA]</scope>
    <source>
        <strain evidence="1">HaeL-2018</strain>
    </source>
</reference>
<gene>
    <name evidence="1" type="ORF">HPB48_007909</name>
</gene>